<evidence type="ECO:0000313" key="11">
    <source>
        <dbReference type="EMBL" id="MBE9238261.1"/>
    </source>
</evidence>
<proteinExistence type="predicted"/>
<protein>
    <recommendedName>
        <fullName evidence="1">non-specific serine/threonine protein kinase</fullName>
        <ecNumber evidence="1">2.7.11.1</ecNumber>
    </recommendedName>
</protein>
<evidence type="ECO:0000256" key="6">
    <source>
        <dbReference type="ARBA" id="ARBA00022840"/>
    </source>
</evidence>
<evidence type="ECO:0000256" key="2">
    <source>
        <dbReference type="ARBA" id="ARBA00022527"/>
    </source>
</evidence>
<dbReference type="EC" id="2.7.11.1" evidence="1"/>
<keyword evidence="2" id="KW-0723">Serine/threonine-protein kinase</keyword>
<dbReference type="SMART" id="SM00220">
    <property type="entry name" value="S_TKc"/>
    <property type="match status" value="1"/>
</dbReference>
<dbReference type="CDD" id="cd16383">
    <property type="entry name" value="GUN4"/>
    <property type="match status" value="1"/>
</dbReference>
<name>A0ABR9VIE0_9CYAN</name>
<dbReference type="EMBL" id="JADEWB010000155">
    <property type="protein sequence ID" value="MBE9238261.1"/>
    <property type="molecule type" value="Genomic_DNA"/>
</dbReference>
<dbReference type="InterPro" id="IPR008629">
    <property type="entry name" value="GUN4-like"/>
</dbReference>
<dbReference type="PANTHER" id="PTHR24363:SF0">
    <property type="entry name" value="SERINE_THREONINE KINASE LIKE DOMAIN CONTAINING 1"/>
    <property type="match status" value="1"/>
</dbReference>
<evidence type="ECO:0000256" key="9">
    <source>
        <dbReference type="PROSITE-ProRule" id="PRU10141"/>
    </source>
</evidence>
<dbReference type="NCBIfam" id="NF045510">
    <property type="entry name" value="4Cys_prefix_kin"/>
    <property type="match status" value="1"/>
</dbReference>
<dbReference type="PANTHER" id="PTHR24363">
    <property type="entry name" value="SERINE/THREONINE PROTEIN KINASE"/>
    <property type="match status" value="1"/>
</dbReference>
<feature type="binding site" evidence="9">
    <location>
        <position position="63"/>
    </location>
    <ligand>
        <name>ATP</name>
        <dbReference type="ChEBI" id="CHEBI:30616"/>
    </ligand>
</feature>
<keyword evidence="12" id="KW-1185">Reference proteome</keyword>
<gene>
    <name evidence="11" type="ORF">IQ227_20110</name>
</gene>
<dbReference type="InterPro" id="IPR037215">
    <property type="entry name" value="GUN4-like_sf"/>
</dbReference>
<evidence type="ECO:0000256" key="4">
    <source>
        <dbReference type="ARBA" id="ARBA00022741"/>
    </source>
</evidence>
<dbReference type="InterPro" id="IPR017441">
    <property type="entry name" value="Protein_kinase_ATP_BS"/>
</dbReference>
<evidence type="ECO:0000313" key="12">
    <source>
        <dbReference type="Proteomes" id="UP000606776"/>
    </source>
</evidence>
<evidence type="ECO:0000256" key="8">
    <source>
        <dbReference type="ARBA" id="ARBA00048679"/>
    </source>
</evidence>
<dbReference type="CDD" id="cd14014">
    <property type="entry name" value="STKc_PknB_like"/>
    <property type="match status" value="1"/>
</dbReference>
<evidence type="ECO:0000256" key="5">
    <source>
        <dbReference type="ARBA" id="ARBA00022777"/>
    </source>
</evidence>
<dbReference type="SUPFAM" id="SSF56112">
    <property type="entry name" value="Protein kinase-like (PK-like)"/>
    <property type="match status" value="1"/>
</dbReference>
<keyword evidence="4 9" id="KW-0547">Nucleotide-binding</keyword>
<dbReference type="Gene3D" id="3.30.200.20">
    <property type="entry name" value="Phosphorylase Kinase, domain 1"/>
    <property type="match status" value="1"/>
</dbReference>
<sequence length="478" mass="54160">MSQCLNPDCLQQNPSGTIFCQRCGSKMILGDRYRAVRFIGEGGFGRTFQAVDEHRLDTPCVIKQFLPQQSGSAALEKATELFKQEAVRLRDLGKHSQIPDLLAFFQQEGRLYLIQEFIDGENLLDELTRKGKFSESEVKQVLIELLPVLQFIHDNNVIHRDIKPENIIRCSQNGKLFLIDFGVSKEVGGSLLTRVGTITGTPGYAPPEQFRGMVYPNSDLYSLAVSCIRLLTGHLQKADGSDLLFDSMRMQWVWKQYVSVSKDLETVLDKMLEDLPINRVQSAKEVLAALQMETLSTQNKTQAYSVPDIKLISSTGVDYRELDRLLAEGKWKAADRETAKVMLKATNREIEGWLRVENIDNFPCEDLRIIDDLWLRYSKGRFGFSVQKRIYQSLVGTNEQDVKSVIAFGKTLGWIKGVNDRVYDFDIVFNITAPEGHLPSIMFVPRFGGWGLGWGWLVRYGGLSNISSLVLRLAECQR</sequence>
<comment type="catalytic activity">
    <reaction evidence="7">
        <text>L-threonyl-[protein] + ATP = O-phospho-L-threonyl-[protein] + ADP + H(+)</text>
        <dbReference type="Rhea" id="RHEA:46608"/>
        <dbReference type="Rhea" id="RHEA-COMP:11060"/>
        <dbReference type="Rhea" id="RHEA-COMP:11605"/>
        <dbReference type="ChEBI" id="CHEBI:15378"/>
        <dbReference type="ChEBI" id="CHEBI:30013"/>
        <dbReference type="ChEBI" id="CHEBI:30616"/>
        <dbReference type="ChEBI" id="CHEBI:61977"/>
        <dbReference type="ChEBI" id="CHEBI:456216"/>
        <dbReference type="EC" id="2.7.11.1"/>
    </reaction>
</comment>
<evidence type="ECO:0000259" key="10">
    <source>
        <dbReference type="PROSITE" id="PS50011"/>
    </source>
</evidence>
<reference evidence="11 12" key="1">
    <citation type="submission" date="2020-10" db="EMBL/GenBank/DDBJ databases">
        <authorList>
            <person name="Castelo-Branco R."/>
            <person name="Eusebio N."/>
            <person name="Adriana R."/>
            <person name="Vieira A."/>
            <person name="Brugerolle De Fraissinette N."/>
            <person name="Rezende De Castro R."/>
            <person name="Schneider M.P."/>
            <person name="Vasconcelos V."/>
            <person name="Leao P.N."/>
        </authorList>
    </citation>
    <scope>NUCLEOTIDE SEQUENCE [LARGE SCALE GENOMIC DNA]</scope>
    <source>
        <strain evidence="11 12">LEGE 00250</strain>
    </source>
</reference>
<evidence type="ECO:0000256" key="1">
    <source>
        <dbReference type="ARBA" id="ARBA00012513"/>
    </source>
</evidence>
<dbReference type="Proteomes" id="UP000606776">
    <property type="component" value="Unassembled WGS sequence"/>
</dbReference>
<organism evidence="11 12">
    <name type="scientific">Sphaerospermopsis aphanizomenoides LEGE 00250</name>
    <dbReference type="NCBI Taxonomy" id="2777972"/>
    <lineage>
        <taxon>Bacteria</taxon>
        <taxon>Bacillati</taxon>
        <taxon>Cyanobacteriota</taxon>
        <taxon>Cyanophyceae</taxon>
        <taxon>Nostocales</taxon>
        <taxon>Aphanizomenonaceae</taxon>
        <taxon>Sphaerospermopsis</taxon>
        <taxon>Sphaerospermopsis aphanizomenoides</taxon>
    </lineage>
</organism>
<dbReference type="RefSeq" id="WP_193943810.1">
    <property type="nucleotide sequence ID" value="NZ_JADEWB010000155.1"/>
</dbReference>
<keyword evidence="5" id="KW-0418">Kinase</keyword>
<dbReference type="PROSITE" id="PS50011">
    <property type="entry name" value="PROTEIN_KINASE_DOM"/>
    <property type="match status" value="1"/>
</dbReference>
<feature type="domain" description="Protein kinase" evidence="10">
    <location>
        <begin position="33"/>
        <end position="295"/>
    </location>
</feature>
<dbReference type="SUPFAM" id="SSF140869">
    <property type="entry name" value="GUN4-like"/>
    <property type="match status" value="1"/>
</dbReference>
<dbReference type="PROSITE" id="PS00107">
    <property type="entry name" value="PROTEIN_KINASE_ATP"/>
    <property type="match status" value="1"/>
</dbReference>
<dbReference type="Gene3D" id="1.25.40.620">
    <property type="match status" value="1"/>
</dbReference>
<comment type="caution">
    <text evidence="11">The sequence shown here is derived from an EMBL/GenBank/DDBJ whole genome shotgun (WGS) entry which is preliminary data.</text>
</comment>
<dbReference type="Gene3D" id="1.10.510.10">
    <property type="entry name" value="Transferase(Phosphotransferase) domain 1"/>
    <property type="match status" value="1"/>
</dbReference>
<keyword evidence="3" id="KW-0808">Transferase</keyword>
<keyword evidence="6 9" id="KW-0067">ATP-binding</keyword>
<accession>A0ABR9VIE0</accession>
<evidence type="ECO:0000256" key="3">
    <source>
        <dbReference type="ARBA" id="ARBA00022679"/>
    </source>
</evidence>
<dbReference type="InterPro" id="IPR011009">
    <property type="entry name" value="Kinase-like_dom_sf"/>
</dbReference>
<evidence type="ECO:0000256" key="7">
    <source>
        <dbReference type="ARBA" id="ARBA00047899"/>
    </source>
</evidence>
<dbReference type="Pfam" id="PF05419">
    <property type="entry name" value="GUN4"/>
    <property type="match status" value="1"/>
</dbReference>
<comment type="catalytic activity">
    <reaction evidence="8">
        <text>L-seryl-[protein] + ATP = O-phospho-L-seryl-[protein] + ADP + H(+)</text>
        <dbReference type="Rhea" id="RHEA:17989"/>
        <dbReference type="Rhea" id="RHEA-COMP:9863"/>
        <dbReference type="Rhea" id="RHEA-COMP:11604"/>
        <dbReference type="ChEBI" id="CHEBI:15378"/>
        <dbReference type="ChEBI" id="CHEBI:29999"/>
        <dbReference type="ChEBI" id="CHEBI:30616"/>
        <dbReference type="ChEBI" id="CHEBI:83421"/>
        <dbReference type="ChEBI" id="CHEBI:456216"/>
        <dbReference type="EC" id="2.7.11.1"/>
    </reaction>
</comment>
<dbReference type="Pfam" id="PF00069">
    <property type="entry name" value="Pkinase"/>
    <property type="match status" value="1"/>
</dbReference>
<dbReference type="InterPro" id="IPR000719">
    <property type="entry name" value="Prot_kinase_dom"/>
</dbReference>
<dbReference type="Gene3D" id="1.10.10.1770">
    <property type="entry name" value="Gun4-like"/>
    <property type="match status" value="1"/>
</dbReference>